<evidence type="ECO:0000256" key="2">
    <source>
        <dbReference type="ARBA" id="ARBA00023002"/>
    </source>
</evidence>
<name>A0A5J6MII7_9PROT</name>
<feature type="domain" description="Flavin reductase like" evidence="3">
    <location>
        <begin position="12"/>
        <end position="156"/>
    </location>
</feature>
<dbReference type="InterPro" id="IPR050268">
    <property type="entry name" value="NADH-dep_flavin_reductase"/>
</dbReference>
<proteinExistence type="inferred from homology"/>
<keyword evidence="5" id="KW-1185">Reference proteome</keyword>
<dbReference type="SUPFAM" id="SSF50475">
    <property type="entry name" value="FMN-binding split barrel"/>
    <property type="match status" value="1"/>
</dbReference>
<evidence type="ECO:0000256" key="1">
    <source>
        <dbReference type="ARBA" id="ARBA00008898"/>
    </source>
</evidence>
<dbReference type="EMBL" id="CP042906">
    <property type="protein sequence ID" value="QEX16981.1"/>
    <property type="molecule type" value="Genomic_DNA"/>
</dbReference>
<dbReference type="GO" id="GO:0042602">
    <property type="term" value="F:riboflavin reductase (NADPH) activity"/>
    <property type="evidence" value="ECO:0007669"/>
    <property type="project" value="TreeGrafter"/>
</dbReference>
<keyword evidence="2" id="KW-0560">Oxidoreductase</keyword>
<protein>
    <submittedName>
        <fullName evidence="4">FMN reductase</fullName>
    </submittedName>
</protein>
<sequence length="161" mass="17724">MTFDGREFRNALGCFATGVTIITTVTSTGQPVGVTASSFNSVSLDPPLVVFSLDRRAYSLSQFQESRVFAINVLREEQKDLSAAFARAGAPKWEGVKFEVWDTGSPILDDTLASFDCRLHATHDGGDHVVFLGNVLKMRAHPEGKPLLFFRGKYMKIGDIH</sequence>
<evidence type="ECO:0000313" key="4">
    <source>
        <dbReference type="EMBL" id="QEX16981.1"/>
    </source>
</evidence>
<dbReference type="RefSeq" id="WP_151177273.1">
    <property type="nucleotide sequence ID" value="NZ_CP042906.1"/>
</dbReference>
<dbReference type="Proteomes" id="UP000326202">
    <property type="component" value="Chromosome"/>
</dbReference>
<organism evidence="4 5">
    <name type="scientific">Hypericibacter terrae</name>
    <dbReference type="NCBI Taxonomy" id="2602015"/>
    <lineage>
        <taxon>Bacteria</taxon>
        <taxon>Pseudomonadati</taxon>
        <taxon>Pseudomonadota</taxon>
        <taxon>Alphaproteobacteria</taxon>
        <taxon>Rhodospirillales</taxon>
        <taxon>Dongiaceae</taxon>
        <taxon>Hypericibacter</taxon>
    </lineage>
</organism>
<dbReference type="PANTHER" id="PTHR30466:SF11">
    <property type="entry name" value="FLAVIN-DEPENDENT MONOOXYGENASE, REDUCTASE SUBUNIT HSAB"/>
    <property type="match status" value="1"/>
</dbReference>
<dbReference type="AlphaFoldDB" id="A0A5J6MII7"/>
<dbReference type="GO" id="GO:0010181">
    <property type="term" value="F:FMN binding"/>
    <property type="evidence" value="ECO:0007669"/>
    <property type="project" value="InterPro"/>
</dbReference>
<reference evidence="4 5" key="1">
    <citation type="submission" date="2019-08" db="EMBL/GenBank/DDBJ databases">
        <title>Hyperibacter terrae gen. nov., sp. nov. and Hyperibacter viscosus sp. nov., two new members in the family Rhodospirillaceae isolated from the rhizosphere of Hypericum perforatum.</title>
        <authorList>
            <person name="Noviana Z."/>
        </authorList>
    </citation>
    <scope>NUCLEOTIDE SEQUENCE [LARGE SCALE GENOMIC DNA]</scope>
    <source>
        <strain evidence="4 5">R5913</strain>
    </source>
</reference>
<evidence type="ECO:0000259" key="3">
    <source>
        <dbReference type="SMART" id="SM00903"/>
    </source>
</evidence>
<gene>
    <name evidence="4" type="ORF">FRZ44_22770</name>
</gene>
<dbReference type="InterPro" id="IPR012349">
    <property type="entry name" value="Split_barrel_FMN-bd"/>
</dbReference>
<dbReference type="PANTHER" id="PTHR30466">
    <property type="entry name" value="FLAVIN REDUCTASE"/>
    <property type="match status" value="1"/>
</dbReference>
<dbReference type="SMART" id="SM00903">
    <property type="entry name" value="Flavin_Reduct"/>
    <property type="match status" value="1"/>
</dbReference>
<dbReference type="InterPro" id="IPR002563">
    <property type="entry name" value="Flavin_Rdtase-like_dom"/>
</dbReference>
<dbReference type="Gene3D" id="2.30.110.10">
    <property type="entry name" value="Electron Transport, Fmn-binding Protein, Chain A"/>
    <property type="match status" value="1"/>
</dbReference>
<evidence type="ECO:0000313" key="5">
    <source>
        <dbReference type="Proteomes" id="UP000326202"/>
    </source>
</evidence>
<dbReference type="KEGG" id="htq:FRZ44_22770"/>
<comment type="similarity">
    <text evidence="1">Belongs to the non-flavoprotein flavin reductase family.</text>
</comment>
<dbReference type="Pfam" id="PF01613">
    <property type="entry name" value="Flavin_Reduct"/>
    <property type="match status" value="1"/>
</dbReference>
<accession>A0A5J6MII7</accession>
<dbReference type="OrthoDB" id="9792858at2"/>